<feature type="transmembrane region" description="Helical" evidence="1">
    <location>
        <begin position="51"/>
        <end position="71"/>
    </location>
</feature>
<dbReference type="Proteomes" id="UP001317259">
    <property type="component" value="Unassembled WGS sequence"/>
</dbReference>
<protein>
    <recommendedName>
        <fullName evidence="4">GtrA-like protein domain-containing protein</fullName>
    </recommendedName>
</protein>
<proteinExistence type="predicted"/>
<feature type="transmembrane region" description="Helical" evidence="1">
    <location>
        <begin position="83"/>
        <end position="105"/>
    </location>
</feature>
<sequence>MNTLAPARRPLAARRAGYTVAAVIDAALLYAVNVRPGWQVVPFLTAGTVQVVWLVNLSMIVGLAANLIYVIHDPRWLRSAGDLAGAVVGTAVLIKTLRVFPFAFGESAVNWELVARTVLIVAIVLTAVAAVAHLVSLLRQASGR</sequence>
<dbReference type="RefSeq" id="WP_242382183.1">
    <property type="nucleotide sequence ID" value="NZ_JAKRKC020000001.1"/>
</dbReference>
<organism evidence="2 3">
    <name type="scientific">Actinomadura luzonensis</name>
    <dbReference type="NCBI Taxonomy" id="2805427"/>
    <lineage>
        <taxon>Bacteria</taxon>
        <taxon>Bacillati</taxon>
        <taxon>Actinomycetota</taxon>
        <taxon>Actinomycetes</taxon>
        <taxon>Streptosporangiales</taxon>
        <taxon>Thermomonosporaceae</taxon>
        <taxon>Actinomadura</taxon>
    </lineage>
</organism>
<evidence type="ECO:0008006" key="4">
    <source>
        <dbReference type="Google" id="ProtNLM"/>
    </source>
</evidence>
<feature type="transmembrane region" description="Helical" evidence="1">
    <location>
        <begin position="117"/>
        <end position="138"/>
    </location>
</feature>
<reference evidence="2 3" key="1">
    <citation type="submission" date="2022-04" db="EMBL/GenBank/DDBJ databases">
        <title>Genome draft of Actinomadura sp. ATCC 31491.</title>
        <authorList>
            <person name="Shi X."/>
            <person name="Du Y."/>
        </authorList>
    </citation>
    <scope>NUCLEOTIDE SEQUENCE [LARGE SCALE GENOMIC DNA]</scope>
    <source>
        <strain evidence="2 3">ATCC 31491</strain>
    </source>
</reference>
<keyword evidence="1" id="KW-0472">Membrane</keyword>
<keyword evidence="1" id="KW-1133">Transmembrane helix</keyword>
<name>A0ABT0FR41_9ACTN</name>
<evidence type="ECO:0000313" key="2">
    <source>
        <dbReference type="EMBL" id="MCK2214794.1"/>
    </source>
</evidence>
<keyword evidence="1" id="KW-0812">Transmembrane</keyword>
<comment type="caution">
    <text evidence="2">The sequence shown here is derived from an EMBL/GenBank/DDBJ whole genome shotgun (WGS) entry which is preliminary data.</text>
</comment>
<gene>
    <name evidence="2" type="ORF">MF672_013470</name>
</gene>
<feature type="transmembrane region" description="Helical" evidence="1">
    <location>
        <begin position="12"/>
        <end position="31"/>
    </location>
</feature>
<accession>A0ABT0FR41</accession>
<dbReference type="EMBL" id="JAKRKC020000001">
    <property type="protein sequence ID" value="MCK2214794.1"/>
    <property type="molecule type" value="Genomic_DNA"/>
</dbReference>
<keyword evidence="3" id="KW-1185">Reference proteome</keyword>
<evidence type="ECO:0000313" key="3">
    <source>
        <dbReference type="Proteomes" id="UP001317259"/>
    </source>
</evidence>
<evidence type="ECO:0000256" key="1">
    <source>
        <dbReference type="SAM" id="Phobius"/>
    </source>
</evidence>